<evidence type="ECO:0000256" key="2">
    <source>
        <dbReference type="ARBA" id="ARBA00022695"/>
    </source>
</evidence>
<dbReference type="GO" id="GO:0015074">
    <property type="term" value="P:DNA integration"/>
    <property type="evidence" value="ECO:0007669"/>
    <property type="project" value="InterPro"/>
</dbReference>
<dbReference type="GO" id="GO:0008270">
    <property type="term" value="F:zinc ion binding"/>
    <property type="evidence" value="ECO:0007669"/>
    <property type="project" value="UniProtKB-KW"/>
</dbReference>
<proteinExistence type="predicted"/>
<evidence type="ECO:0000256" key="4">
    <source>
        <dbReference type="ARBA" id="ARBA00022759"/>
    </source>
</evidence>
<accession>A0AAD9R9D1</accession>
<dbReference type="GO" id="GO:0003676">
    <property type="term" value="F:nucleic acid binding"/>
    <property type="evidence" value="ECO:0007669"/>
    <property type="project" value="InterPro"/>
</dbReference>
<feature type="domain" description="Integrase catalytic" evidence="7">
    <location>
        <begin position="279"/>
        <end position="439"/>
    </location>
</feature>
<dbReference type="AlphaFoldDB" id="A0AAD9R9D1"/>
<keyword evidence="5" id="KW-0862">Zinc</keyword>
<keyword evidence="1" id="KW-0808">Transferase</keyword>
<dbReference type="PROSITE" id="PS50158">
    <property type="entry name" value="ZF_CCHC"/>
    <property type="match status" value="2"/>
</dbReference>
<keyword evidence="3" id="KW-0540">Nuclease</keyword>
<dbReference type="InterPro" id="IPR021109">
    <property type="entry name" value="Peptidase_aspartic_dom_sf"/>
</dbReference>
<keyword evidence="4" id="KW-0255">Endonuclease</keyword>
<evidence type="ECO:0000313" key="8">
    <source>
        <dbReference type="EMBL" id="KAK2575245.1"/>
    </source>
</evidence>
<keyword evidence="5" id="KW-0863">Zinc-finger</keyword>
<dbReference type="Gene3D" id="4.10.60.10">
    <property type="entry name" value="Zinc finger, CCHC-type"/>
    <property type="match status" value="1"/>
</dbReference>
<dbReference type="SMART" id="SM00343">
    <property type="entry name" value="ZnF_C2HC"/>
    <property type="match status" value="2"/>
</dbReference>
<dbReference type="GO" id="GO:0016779">
    <property type="term" value="F:nucleotidyltransferase activity"/>
    <property type="evidence" value="ECO:0007669"/>
    <property type="project" value="UniProtKB-KW"/>
</dbReference>
<dbReference type="PANTHER" id="PTHR37984">
    <property type="entry name" value="PROTEIN CBG26694"/>
    <property type="match status" value="1"/>
</dbReference>
<protein>
    <submittedName>
        <fullName evidence="8">Uncharacterized protein</fullName>
    </submittedName>
</protein>
<dbReference type="InterPro" id="IPR012337">
    <property type="entry name" value="RNaseH-like_sf"/>
</dbReference>
<dbReference type="InterPro" id="IPR036397">
    <property type="entry name" value="RNaseH_sf"/>
</dbReference>
<dbReference type="SUPFAM" id="SSF53098">
    <property type="entry name" value="Ribonuclease H-like"/>
    <property type="match status" value="1"/>
</dbReference>
<dbReference type="SUPFAM" id="SSF57756">
    <property type="entry name" value="Retrovirus zinc finger-like domains"/>
    <property type="match status" value="1"/>
</dbReference>
<dbReference type="InterPro" id="IPR001878">
    <property type="entry name" value="Znf_CCHC"/>
</dbReference>
<comment type="caution">
    <text evidence="8">The sequence shown here is derived from an EMBL/GenBank/DDBJ whole genome shotgun (WGS) entry which is preliminary data.</text>
</comment>
<name>A0AAD9R9D1_9HYME</name>
<keyword evidence="5" id="KW-0479">Metal-binding</keyword>
<dbReference type="InterPro" id="IPR036875">
    <property type="entry name" value="Znf_CCHC_sf"/>
</dbReference>
<reference evidence="8" key="2">
    <citation type="journal article" date="2023" name="Commun. Biol.">
        <title>Intrasexual cuticular hydrocarbon dimorphism in a wasp sheds light on hydrocarbon biosynthesis genes in Hymenoptera.</title>
        <authorList>
            <person name="Moris V.C."/>
            <person name="Podsiadlowski L."/>
            <person name="Martin S."/>
            <person name="Oeyen J.P."/>
            <person name="Donath A."/>
            <person name="Petersen M."/>
            <person name="Wilbrandt J."/>
            <person name="Misof B."/>
            <person name="Liedtke D."/>
            <person name="Thamm M."/>
            <person name="Scheiner R."/>
            <person name="Schmitt T."/>
            <person name="Niehuis O."/>
        </authorList>
    </citation>
    <scope>NUCLEOTIDE SEQUENCE</scope>
    <source>
        <strain evidence="8">GBR_01_08_01A</strain>
    </source>
</reference>
<evidence type="ECO:0000256" key="1">
    <source>
        <dbReference type="ARBA" id="ARBA00022679"/>
    </source>
</evidence>
<keyword evidence="2" id="KW-0548">Nucleotidyltransferase</keyword>
<evidence type="ECO:0000259" key="7">
    <source>
        <dbReference type="PROSITE" id="PS50994"/>
    </source>
</evidence>
<evidence type="ECO:0000256" key="5">
    <source>
        <dbReference type="PROSITE-ProRule" id="PRU00047"/>
    </source>
</evidence>
<keyword evidence="9" id="KW-1185">Reference proteome</keyword>
<dbReference type="Pfam" id="PF00098">
    <property type="entry name" value="zf-CCHC"/>
    <property type="match status" value="1"/>
</dbReference>
<dbReference type="Proteomes" id="UP001258017">
    <property type="component" value="Unassembled WGS sequence"/>
</dbReference>
<dbReference type="InterPro" id="IPR050951">
    <property type="entry name" value="Retrovirus_Pol_polyprotein"/>
</dbReference>
<dbReference type="InterPro" id="IPR001584">
    <property type="entry name" value="Integrase_cat-core"/>
</dbReference>
<gene>
    <name evidence="8" type="ORF">KPH14_012760</name>
</gene>
<organism evidence="8 9">
    <name type="scientific">Odynerus spinipes</name>
    <dbReference type="NCBI Taxonomy" id="1348599"/>
    <lineage>
        <taxon>Eukaryota</taxon>
        <taxon>Metazoa</taxon>
        <taxon>Ecdysozoa</taxon>
        <taxon>Arthropoda</taxon>
        <taxon>Hexapoda</taxon>
        <taxon>Insecta</taxon>
        <taxon>Pterygota</taxon>
        <taxon>Neoptera</taxon>
        <taxon>Endopterygota</taxon>
        <taxon>Hymenoptera</taxon>
        <taxon>Apocrita</taxon>
        <taxon>Aculeata</taxon>
        <taxon>Vespoidea</taxon>
        <taxon>Vespidae</taxon>
        <taxon>Eumeninae</taxon>
        <taxon>Odynerus</taxon>
    </lineage>
</organism>
<feature type="domain" description="CCHC-type" evidence="6">
    <location>
        <begin position="90"/>
        <end position="104"/>
    </location>
</feature>
<reference evidence="8" key="1">
    <citation type="submission" date="2021-08" db="EMBL/GenBank/DDBJ databases">
        <authorList>
            <person name="Misof B."/>
            <person name="Oliver O."/>
            <person name="Podsiadlowski L."/>
            <person name="Donath A."/>
            <person name="Peters R."/>
            <person name="Mayer C."/>
            <person name="Rust J."/>
            <person name="Gunkel S."/>
            <person name="Lesny P."/>
            <person name="Martin S."/>
            <person name="Oeyen J.P."/>
            <person name="Petersen M."/>
            <person name="Panagiotis P."/>
            <person name="Wilbrandt J."/>
            <person name="Tanja T."/>
        </authorList>
    </citation>
    <scope>NUCLEOTIDE SEQUENCE</scope>
    <source>
        <strain evidence="8">GBR_01_08_01A</strain>
        <tissue evidence="8">Thorax + abdomen</tissue>
    </source>
</reference>
<dbReference type="CDD" id="cd00303">
    <property type="entry name" value="retropepsin_like"/>
    <property type="match status" value="1"/>
</dbReference>
<dbReference type="Gene3D" id="2.40.70.10">
    <property type="entry name" value="Acid Proteases"/>
    <property type="match status" value="1"/>
</dbReference>
<evidence type="ECO:0000313" key="9">
    <source>
        <dbReference type="Proteomes" id="UP001258017"/>
    </source>
</evidence>
<dbReference type="PROSITE" id="PS50994">
    <property type="entry name" value="INTEGRASE"/>
    <property type="match status" value="1"/>
</dbReference>
<sequence length="576" mass="65101">MHRVDLPEVDKIQLLVDGIQHTVIKTTALGWTEDRLDSFLDKMRRVTQGSIDIEGKPMASGQSKRPKDDTCRNCGKKGHNHKDCRAEVSCFYCKSKGHRRYDCPTLKMRQQRPSTGSYSGAEVTAAAVDTETSLSSDLVAAVQEPPLSTRLELVDPLIHVYLHLKEKKPLVALVDTGSPVSFIKASVYFKFVESSKKLSNVAKNLRSLTNDPLDILGLVDVELSLAHFENRKFPTTLWVTNSDAFQGDLILGREFFKKGKLVLVYDPTAKSNDERVNLLANLPLCVEDSGDNESIEAVMQSQAIDFGQDAKERLIKLVVEMSEQPETVVEDDYAFNKSLRERDPAAPIAKESELFQNHFLRIFRICKCHRIKHRKVAVAAPWANRLAERVNRFLKSSLTKLVDSPDEWKSKLGEMQYIINNTYHSAIKTTPAKLMLGYDQKNHADYPLAHFTRALADVDPDLENERQNSRDSALQATELIRAYNKQYKDKRSNKPTVYKEGDYVLIRDTTVKAGVNSKLKPHYKGPYLVAKSLGSNRYVIKDIPGFNLTQKPLDTILSSDRMKPWVKIGEPAKEIP</sequence>
<evidence type="ECO:0000256" key="3">
    <source>
        <dbReference type="ARBA" id="ARBA00022722"/>
    </source>
</evidence>
<evidence type="ECO:0000259" key="6">
    <source>
        <dbReference type="PROSITE" id="PS50158"/>
    </source>
</evidence>
<dbReference type="GO" id="GO:0004519">
    <property type="term" value="F:endonuclease activity"/>
    <property type="evidence" value="ECO:0007669"/>
    <property type="project" value="UniProtKB-KW"/>
</dbReference>
<keyword evidence="4" id="KW-0378">Hydrolase</keyword>
<dbReference type="EMBL" id="JAIFRP010004475">
    <property type="protein sequence ID" value="KAK2575245.1"/>
    <property type="molecule type" value="Genomic_DNA"/>
</dbReference>
<feature type="domain" description="CCHC-type" evidence="6">
    <location>
        <begin position="71"/>
        <end position="85"/>
    </location>
</feature>
<dbReference type="Gene3D" id="3.30.420.10">
    <property type="entry name" value="Ribonuclease H-like superfamily/Ribonuclease H"/>
    <property type="match status" value="1"/>
</dbReference>
<dbReference type="PANTHER" id="PTHR37984:SF5">
    <property type="entry name" value="PROTEIN NYNRIN-LIKE"/>
    <property type="match status" value="1"/>
</dbReference>